<sequence>MTNEARQAYASGASGTAARATAPVPPAILLACGVIAISFSAIFIKWCSAPAPVIGAWRLWLSALLLSPAAWRQRRAFAALSPRDWGLLLASGGCLALHFLFWIGSLHTTSVASSMIITALQPLFVMMGAFLAFGERTPPMGWWSVAVALAGTALIPFGDRSQAGGAWYGDLLSLFGTVAVSGYFLVGQGVRTRLPSVVYNVVVFTVAALVLTVVSAGAGIPLTGYSARDWGWFVLLAVVPTLFGHALFNWLLRFVDAATISVTVLGEPVGAIVLAALLLGEPVRWPQAAGGLLVLTGVALYLYAIRRAASASRF</sequence>
<dbReference type="Proteomes" id="UP000183508">
    <property type="component" value="Unassembled WGS sequence"/>
</dbReference>
<feature type="transmembrane region" description="Helical" evidence="6">
    <location>
        <begin position="230"/>
        <end position="252"/>
    </location>
</feature>
<evidence type="ECO:0000256" key="6">
    <source>
        <dbReference type="SAM" id="Phobius"/>
    </source>
</evidence>
<evidence type="ECO:0000256" key="3">
    <source>
        <dbReference type="ARBA" id="ARBA00022692"/>
    </source>
</evidence>
<organism evidence="8 9">
    <name type="scientific">Alicyclobacillus macrosporangiidus</name>
    <dbReference type="NCBI Taxonomy" id="392015"/>
    <lineage>
        <taxon>Bacteria</taxon>
        <taxon>Bacillati</taxon>
        <taxon>Bacillota</taxon>
        <taxon>Bacilli</taxon>
        <taxon>Bacillales</taxon>
        <taxon>Alicyclobacillaceae</taxon>
        <taxon>Alicyclobacillus</taxon>
    </lineage>
</organism>
<feature type="transmembrane region" description="Helical" evidence="6">
    <location>
        <begin position="27"/>
        <end position="44"/>
    </location>
</feature>
<reference evidence="9" key="1">
    <citation type="submission" date="2016-10" db="EMBL/GenBank/DDBJ databases">
        <authorList>
            <person name="Varghese N."/>
        </authorList>
    </citation>
    <scope>NUCLEOTIDE SEQUENCE [LARGE SCALE GENOMIC DNA]</scope>
    <source>
        <strain evidence="9">DSM 17980</strain>
    </source>
</reference>
<feature type="domain" description="EamA" evidence="7">
    <location>
        <begin position="168"/>
        <end position="302"/>
    </location>
</feature>
<evidence type="ECO:0000259" key="7">
    <source>
        <dbReference type="Pfam" id="PF00892"/>
    </source>
</evidence>
<keyword evidence="3 6" id="KW-0812">Transmembrane</keyword>
<feature type="transmembrane region" description="Helical" evidence="6">
    <location>
        <begin position="197"/>
        <end position="218"/>
    </location>
</feature>
<evidence type="ECO:0000256" key="1">
    <source>
        <dbReference type="ARBA" id="ARBA00004127"/>
    </source>
</evidence>
<dbReference type="InterPro" id="IPR037185">
    <property type="entry name" value="EmrE-like"/>
</dbReference>
<dbReference type="AlphaFoldDB" id="A0A1I7JDW5"/>
<evidence type="ECO:0000256" key="2">
    <source>
        <dbReference type="ARBA" id="ARBA00007362"/>
    </source>
</evidence>
<dbReference type="InterPro" id="IPR000620">
    <property type="entry name" value="EamA_dom"/>
</dbReference>
<gene>
    <name evidence="8" type="ORF">SAMN05421543_109142</name>
</gene>
<dbReference type="STRING" id="392015.SAMN05421543_109142"/>
<dbReference type="RefSeq" id="WP_245783929.1">
    <property type="nucleotide sequence ID" value="NZ_FPBV01000009.1"/>
</dbReference>
<comment type="subcellular location">
    <subcellularLocation>
        <location evidence="1">Endomembrane system</location>
        <topology evidence="1">Multi-pass membrane protein</topology>
    </subcellularLocation>
</comment>
<keyword evidence="5 6" id="KW-0472">Membrane</keyword>
<keyword evidence="4 6" id="KW-1133">Transmembrane helix</keyword>
<proteinExistence type="inferred from homology"/>
<comment type="similarity">
    <text evidence="2">Belongs to the EamA transporter family.</text>
</comment>
<feature type="transmembrane region" description="Helical" evidence="6">
    <location>
        <begin position="111"/>
        <end position="133"/>
    </location>
</feature>
<dbReference type="EMBL" id="FPBV01000009">
    <property type="protein sequence ID" value="SFU83313.1"/>
    <property type="molecule type" value="Genomic_DNA"/>
</dbReference>
<keyword evidence="9" id="KW-1185">Reference proteome</keyword>
<dbReference type="Pfam" id="PF00892">
    <property type="entry name" value="EamA"/>
    <property type="match status" value="2"/>
</dbReference>
<evidence type="ECO:0000256" key="4">
    <source>
        <dbReference type="ARBA" id="ARBA00022989"/>
    </source>
</evidence>
<evidence type="ECO:0000313" key="8">
    <source>
        <dbReference type="EMBL" id="SFU83313.1"/>
    </source>
</evidence>
<feature type="transmembrane region" description="Helical" evidence="6">
    <location>
        <begin position="259"/>
        <end position="279"/>
    </location>
</feature>
<feature type="transmembrane region" description="Helical" evidence="6">
    <location>
        <begin position="56"/>
        <end position="73"/>
    </location>
</feature>
<feature type="transmembrane region" description="Helical" evidence="6">
    <location>
        <begin position="140"/>
        <end position="158"/>
    </location>
</feature>
<evidence type="ECO:0000256" key="5">
    <source>
        <dbReference type="ARBA" id="ARBA00023136"/>
    </source>
</evidence>
<feature type="transmembrane region" description="Helical" evidence="6">
    <location>
        <begin position="164"/>
        <end position="185"/>
    </location>
</feature>
<feature type="transmembrane region" description="Helical" evidence="6">
    <location>
        <begin position="85"/>
        <end position="105"/>
    </location>
</feature>
<accession>A0A1I7JDW5</accession>
<protein>
    <submittedName>
        <fullName evidence="8">Threonine/homoserine efflux transporter RhtA</fullName>
    </submittedName>
</protein>
<feature type="domain" description="EamA" evidence="7">
    <location>
        <begin position="27"/>
        <end position="155"/>
    </location>
</feature>
<dbReference type="GO" id="GO:0016020">
    <property type="term" value="C:membrane"/>
    <property type="evidence" value="ECO:0007669"/>
    <property type="project" value="UniProtKB-SubCell"/>
</dbReference>
<dbReference type="PANTHER" id="PTHR32322:SF2">
    <property type="entry name" value="EAMA DOMAIN-CONTAINING PROTEIN"/>
    <property type="match status" value="1"/>
</dbReference>
<dbReference type="SUPFAM" id="SSF103481">
    <property type="entry name" value="Multidrug resistance efflux transporter EmrE"/>
    <property type="match status" value="2"/>
</dbReference>
<name>A0A1I7JDW5_9BACL</name>
<evidence type="ECO:0000313" key="9">
    <source>
        <dbReference type="Proteomes" id="UP000183508"/>
    </source>
</evidence>
<dbReference type="PROSITE" id="PS51257">
    <property type="entry name" value="PROKAR_LIPOPROTEIN"/>
    <property type="match status" value="1"/>
</dbReference>
<dbReference type="PANTHER" id="PTHR32322">
    <property type="entry name" value="INNER MEMBRANE TRANSPORTER"/>
    <property type="match status" value="1"/>
</dbReference>
<feature type="transmembrane region" description="Helical" evidence="6">
    <location>
        <begin position="285"/>
        <end position="304"/>
    </location>
</feature>
<dbReference type="InterPro" id="IPR050638">
    <property type="entry name" value="AA-Vitamin_Transporters"/>
</dbReference>